<sequence length="84" mass="9313">MHFTTYLCLLLSDDSMPVAGDKGGDNKTAEGVMVKDCMLNPLRELKSNATANPWPVQNFQMSTFSLKDVAQRLSADEMMQSINL</sequence>
<dbReference type="EMBL" id="ML120600">
    <property type="protein sequence ID" value="RPA89239.1"/>
    <property type="molecule type" value="Genomic_DNA"/>
</dbReference>
<evidence type="ECO:0000256" key="1">
    <source>
        <dbReference type="SAM" id="SignalP"/>
    </source>
</evidence>
<name>A0A3N4ITI8_9PEZI</name>
<accession>A0A3N4ITI8</accession>
<dbReference type="AlphaFoldDB" id="A0A3N4ITI8"/>
<feature type="chain" id="PRO_5018301847" evidence="1">
    <location>
        <begin position="21"/>
        <end position="84"/>
    </location>
</feature>
<reference evidence="2 3" key="1">
    <citation type="journal article" date="2018" name="Nat. Ecol. Evol.">
        <title>Pezizomycetes genomes reveal the molecular basis of ectomycorrhizal truffle lifestyle.</title>
        <authorList>
            <person name="Murat C."/>
            <person name="Payen T."/>
            <person name="Noel B."/>
            <person name="Kuo A."/>
            <person name="Morin E."/>
            <person name="Chen J."/>
            <person name="Kohler A."/>
            <person name="Krizsan K."/>
            <person name="Balestrini R."/>
            <person name="Da Silva C."/>
            <person name="Montanini B."/>
            <person name="Hainaut M."/>
            <person name="Levati E."/>
            <person name="Barry K.W."/>
            <person name="Belfiori B."/>
            <person name="Cichocki N."/>
            <person name="Clum A."/>
            <person name="Dockter R.B."/>
            <person name="Fauchery L."/>
            <person name="Guy J."/>
            <person name="Iotti M."/>
            <person name="Le Tacon F."/>
            <person name="Lindquist E.A."/>
            <person name="Lipzen A."/>
            <person name="Malagnac F."/>
            <person name="Mello A."/>
            <person name="Molinier V."/>
            <person name="Miyauchi S."/>
            <person name="Poulain J."/>
            <person name="Riccioni C."/>
            <person name="Rubini A."/>
            <person name="Sitrit Y."/>
            <person name="Splivallo R."/>
            <person name="Traeger S."/>
            <person name="Wang M."/>
            <person name="Zifcakova L."/>
            <person name="Wipf D."/>
            <person name="Zambonelli A."/>
            <person name="Paolocci F."/>
            <person name="Nowrousian M."/>
            <person name="Ottonello S."/>
            <person name="Baldrian P."/>
            <person name="Spatafora J.W."/>
            <person name="Henrissat B."/>
            <person name="Nagy L.G."/>
            <person name="Aury J.M."/>
            <person name="Wincker P."/>
            <person name="Grigoriev I.V."/>
            <person name="Bonfante P."/>
            <person name="Martin F.M."/>
        </authorList>
    </citation>
    <scope>NUCLEOTIDE SEQUENCE [LARGE SCALE GENOMIC DNA]</scope>
    <source>
        <strain evidence="2 3">120613-1</strain>
    </source>
</reference>
<evidence type="ECO:0000313" key="2">
    <source>
        <dbReference type="EMBL" id="RPA89239.1"/>
    </source>
</evidence>
<organism evidence="2 3">
    <name type="scientific">Choiromyces venosus 120613-1</name>
    <dbReference type="NCBI Taxonomy" id="1336337"/>
    <lineage>
        <taxon>Eukaryota</taxon>
        <taxon>Fungi</taxon>
        <taxon>Dikarya</taxon>
        <taxon>Ascomycota</taxon>
        <taxon>Pezizomycotina</taxon>
        <taxon>Pezizomycetes</taxon>
        <taxon>Pezizales</taxon>
        <taxon>Tuberaceae</taxon>
        <taxon>Choiromyces</taxon>
    </lineage>
</organism>
<keyword evidence="3" id="KW-1185">Reference proteome</keyword>
<feature type="signal peptide" evidence="1">
    <location>
        <begin position="1"/>
        <end position="20"/>
    </location>
</feature>
<proteinExistence type="predicted"/>
<protein>
    <submittedName>
        <fullName evidence="2">Uncharacterized protein</fullName>
    </submittedName>
</protein>
<gene>
    <name evidence="2" type="ORF">L873DRAFT_1823240</name>
</gene>
<dbReference type="Proteomes" id="UP000276215">
    <property type="component" value="Unassembled WGS sequence"/>
</dbReference>
<evidence type="ECO:0000313" key="3">
    <source>
        <dbReference type="Proteomes" id="UP000276215"/>
    </source>
</evidence>
<keyword evidence="1" id="KW-0732">Signal</keyword>